<reference evidence="2" key="1">
    <citation type="submission" date="2019-12" db="EMBL/GenBank/DDBJ databases">
        <title>Genome sequencing and annotation of Brassica cretica.</title>
        <authorList>
            <person name="Studholme D.J."/>
            <person name="Sarris P."/>
        </authorList>
    </citation>
    <scope>NUCLEOTIDE SEQUENCE</scope>
    <source>
        <strain evidence="2">PFS-109/04</strain>
        <tissue evidence="2">Leaf</tissue>
    </source>
</reference>
<organism evidence="2 3">
    <name type="scientific">Brassica cretica</name>
    <name type="common">Mustard</name>
    <dbReference type="NCBI Taxonomy" id="69181"/>
    <lineage>
        <taxon>Eukaryota</taxon>
        <taxon>Viridiplantae</taxon>
        <taxon>Streptophyta</taxon>
        <taxon>Embryophyta</taxon>
        <taxon>Tracheophyta</taxon>
        <taxon>Spermatophyta</taxon>
        <taxon>Magnoliopsida</taxon>
        <taxon>eudicotyledons</taxon>
        <taxon>Gunneridae</taxon>
        <taxon>Pentapetalae</taxon>
        <taxon>rosids</taxon>
        <taxon>malvids</taxon>
        <taxon>Brassicales</taxon>
        <taxon>Brassicaceae</taxon>
        <taxon>Brassiceae</taxon>
        <taxon>Brassica</taxon>
    </lineage>
</organism>
<name>A0A8S9SAK4_BRACR</name>
<protein>
    <submittedName>
        <fullName evidence="2">Uncharacterized protein</fullName>
    </submittedName>
</protein>
<evidence type="ECO:0000313" key="2">
    <source>
        <dbReference type="EMBL" id="KAF3589049.1"/>
    </source>
</evidence>
<proteinExistence type="predicted"/>
<comment type="caution">
    <text evidence="2">The sequence shown here is derived from an EMBL/GenBank/DDBJ whole genome shotgun (WGS) entry which is preliminary data.</text>
</comment>
<evidence type="ECO:0000313" key="3">
    <source>
        <dbReference type="Proteomes" id="UP000712600"/>
    </source>
</evidence>
<dbReference type="AlphaFoldDB" id="A0A8S9SAK4"/>
<gene>
    <name evidence="2" type="ORF">F2Q69_00028794</name>
</gene>
<dbReference type="Proteomes" id="UP000712600">
    <property type="component" value="Unassembled WGS sequence"/>
</dbReference>
<accession>A0A8S9SAK4</accession>
<dbReference type="EMBL" id="QGKX02000088">
    <property type="protein sequence ID" value="KAF3589049.1"/>
    <property type="molecule type" value="Genomic_DNA"/>
</dbReference>
<feature type="region of interest" description="Disordered" evidence="1">
    <location>
        <begin position="163"/>
        <end position="185"/>
    </location>
</feature>
<sequence length="185" mass="20931">MLEARYMPSSTRSNKETQLLFSPDLASLERSICKEARSSSTDNITCVNRAMFVAMSKARADLVSLVPKLPVNSIPMYYNTTSYLREYKSLLRVHAQQYQEQQGNSTAILTRSCKFGTFDLQGSALLIDRQHHLCVARFCSTTVDPDTSSVDVYSLTTVDRQHSPSIDQHTSSDIDRYSIPDIDRY</sequence>
<evidence type="ECO:0000256" key="1">
    <source>
        <dbReference type="SAM" id="MobiDB-lite"/>
    </source>
</evidence>
<feature type="compositionally biased region" description="Basic and acidic residues" evidence="1">
    <location>
        <begin position="170"/>
        <end position="185"/>
    </location>
</feature>